<dbReference type="PANTHER" id="PTHR42878">
    <property type="entry name" value="TWO-COMPONENT HISTIDINE KINASE"/>
    <property type="match status" value="1"/>
</dbReference>
<keyword evidence="10" id="KW-0812">Transmembrane</keyword>
<dbReference type="GO" id="GO:0005524">
    <property type="term" value="F:ATP binding"/>
    <property type="evidence" value="ECO:0007669"/>
    <property type="project" value="UniProtKB-KW"/>
</dbReference>
<dbReference type="InterPro" id="IPR036097">
    <property type="entry name" value="HisK_dim/P_sf"/>
</dbReference>
<dbReference type="Gene3D" id="3.30.565.10">
    <property type="entry name" value="Histidine kinase-like ATPase, C-terminal domain"/>
    <property type="match status" value="1"/>
</dbReference>
<comment type="caution">
    <text evidence="12">The sequence shown here is derived from an EMBL/GenBank/DDBJ whole genome shotgun (WGS) entry which is preliminary data.</text>
</comment>
<dbReference type="InterPro" id="IPR003594">
    <property type="entry name" value="HATPase_dom"/>
</dbReference>
<dbReference type="CDD" id="cd00075">
    <property type="entry name" value="HATPase"/>
    <property type="match status" value="1"/>
</dbReference>
<dbReference type="InterPro" id="IPR003661">
    <property type="entry name" value="HisK_dim/P_dom"/>
</dbReference>
<feature type="transmembrane region" description="Helical" evidence="10">
    <location>
        <begin position="100"/>
        <end position="123"/>
    </location>
</feature>
<keyword evidence="3" id="KW-0597">Phosphoprotein</keyword>
<feature type="transmembrane region" description="Helical" evidence="10">
    <location>
        <begin position="43"/>
        <end position="61"/>
    </location>
</feature>
<proteinExistence type="predicted"/>
<dbReference type="Gene3D" id="1.10.287.130">
    <property type="match status" value="1"/>
</dbReference>
<name>A0A1G2I1J1_9BACT</name>
<dbReference type="GO" id="GO:0000156">
    <property type="term" value="F:phosphorelay response regulator activity"/>
    <property type="evidence" value="ECO:0007669"/>
    <property type="project" value="TreeGrafter"/>
</dbReference>
<dbReference type="AlphaFoldDB" id="A0A1G2I1J1"/>
<feature type="transmembrane region" description="Helical" evidence="10">
    <location>
        <begin position="209"/>
        <end position="226"/>
    </location>
</feature>
<dbReference type="InterPro" id="IPR036890">
    <property type="entry name" value="HATPase_C_sf"/>
</dbReference>
<feature type="transmembrane region" description="Helical" evidence="10">
    <location>
        <begin position="233"/>
        <end position="251"/>
    </location>
</feature>
<reference evidence="12 13" key="1">
    <citation type="journal article" date="2016" name="Nat. Commun.">
        <title>Thousands of microbial genomes shed light on interconnected biogeochemical processes in an aquifer system.</title>
        <authorList>
            <person name="Anantharaman K."/>
            <person name="Brown C.T."/>
            <person name="Hug L.A."/>
            <person name="Sharon I."/>
            <person name="Castelle C.J."/>
            <person name="Probst A.J."/>
            <person name="Thomas B.C."/>
            <person name="Singh A."/>
            <person name="Wilkins M.J."/>
            <person name="Karaoz U."/>
            <person name="Brodie E.L."/>
            <person name="Williams K.H."/>
            <person name="Hubbard S.S."/>
            <person name="Banfield J.F."/>
        </authorList>
    </citation>
    <scope>NUCLEOTIDE SEQUENCE [LARGE SCALE GENOMIC DNA]</scope>
</reference>
<feature type="transmembrane region" description="Helical" evidence="10">
    <location>
        <begin position="67"/>
        <end position="88"/>
    </location>
</feature>
<dbReference type="STRING" id="1802206.A3D35_03140"/>
<feature type="coiled-coil region" evidence="9">
    <location>
        <begin position="280"/>
        <end position="314"/>
    </location>
</feature>
<evidence type="ECO:0000256" key="6">
    <source>
        <dbReference type="ARBA" id="ARBA00022777"/>
    </source>
</evidence>
<comment type="catalytic activity">
    <reaction evidence="1">
        <text>ATP + protein L-histidine = ADP + protein N-phospho-L-histidine.</text>
        <dbReference type="EC" id="2.7.13.3"/>
    </reaction>
</comment>
<dbReference type="InterPro" id="IPR050351">
    <property type="entry name" value="BphY/WalK/GraS-like"/>
</dbReference>
<feature type="transmembrane region" description="Helical" evidence="10">
    <location>
        <begin position="174"/>
        <end position="197"/>
    </location>
</feature>
<keyword evidence="7" id="KW-0067">ATP-binding</keyword>
<dbReference type="CDD" id="cd00082">
    <property type="entry name" value="HisKA"/>
    <property type="match status" value="1"/>
</dbReference>
<accession>A0A1G2I1J1</accession>
<keyword evidence="6" id="KW-0418">Kinase</keyword>
<protein>
    <recommendedName>
        <fullName evidence="2">histidine kinase</fullName>
        <ecNumber evidence="2">2.7.13.3</ecNumber>
    </recommendedName>
</protein>
<evidence type="ECO:0000256" key="3">
    <source>
        <dbReference type="ARBA" id="ARBA00022553"/>
    </source>
</evidence>
<evidence type="ECO:0000259" key="11">
    <source>
        <dbReference type="PROSITE" id="PS50109"/>
    </source>
</evidence>
<evidence type="ECO:0000256" key="2">
    <source>
        <dbReference type="ARBA" id="ARBA00012438"/>
    </source>
</evidence>
<evidence type="ECO:0000256" key="10">
    <source>
        <dbReference type="SAM" id="Phobius"/>
    </source>
</evidence>
<evidence type="ECO:0000256" key="7">
    <source>
        <dbReference type="ARBA" id="ARBA00022840"/>
    </source>
</evidence>
<dbReference type="SUPFAM" id="SSF55874">
    <property type="entry name" value="ATPase domain of HSP90 chaperone/DNA topoisomerase II/histidine kinase"/>
    <property type="match status" value="1"/>
</dbReference>
<dbReference type="FunFam" id="3.30.565.10:FF:000006">
    <property type="entry name" value="Sensor histidine kinase WalK"/>
    <property type="match status" value="1"/>
</dbReference>
<evidence type="ECO:0000256" key="9">
    <source>
        <dbReference type="SAM" id="Coils"/>
    </source>
</evidence>
<evidence type="ECO:0000256" key="8">
    <source>
        <dbReference type="ARBA" id="ARBA00023012"/>
    </source>
</evidence>
<dbReference type="GO" id="GO:0000155">
    <property type="term" value="F:phosphorelay sensor kinase activity"/>
    <property type="evidence" value="ECO:0007669"/>
    <property type="project" value="InterPro"/>
</dbReference>
<dbReference type="InterPro" id="IPR005467">
    <property type="entry name" value="His_kinase_dom"/>
</dbReference>
<keyword evidence="9" id="KW-0175">Coiled coil</keyword>
<dbReference type="SMART" id="SM00387">
    <property type="entry name" value="HATPase_c"/>
    <property type="match status" value="1"/>
</dbReference>
<dbReference type="InterPro" id="IPR004358">
    <property type="entry name" value="Sig_transdc_His_kin-like_C"/>
</dbReference>
<feature type="domain" description="Histidine kinase" evidence="11">
    <location>
        <begin position="342"/>
        <end position="565"/>
    </location>
</feature>
<feature type="transmembrane region" description="Helical" evidence="10">
    <location>
        <begin position="143"/>
        <end position="162"/>
    </location>
</feature>
<dbReference type="EC" id="2.7.13.3" evidence="2"/>
<dbReference type="Proteomes" id="UP000176421">
    <property type="component" value="Unassembled WGS sequence"/>
</dbReference>
<evidence type="ECO:0000256" key="5">
    <source>
        <dbReference type="ARBA" id="ARBA00022741"/>
    </source>
</evidence>
<dbReference type="PRINTS" id="PR00344">
    <property type="entry name" value="BCTRLSENSOR"/>
</dbReference>
<keyword evidence="10" id="KW-1133">Transmembrane helix</keyword>
<dbReference type="PROSITE" id="PS50109">
    <property type="entry name" value="HIS_KIN"/>
    <property type="match status" value="1"/>
</dbReference>
<dbReference type="SUPFAM" id="SSF47384">
    <property type="entry name" value="Homodimeric domain of signal transducing histidine kinase"/>
    <property type="match status" value="1"/>
</dbReference>
<dbReference type="Pfam" id="PF02518">
    <property type="entry name" value="HATPase_c"/>
    <property type="match status" value="1"/>
</dbReference>
<evidence type="ECO:0000313" key="13">
    <source>
        <dbReference type="Proteomes" id="UP000176421"/>
    </source>
</evidence>
<dbReference type="GO" id="GO:0007234">
    <property type="term" value="P:osmosensory signaling via phosphorelay pathway"/>
    <property type="evidence" value="ECO:0007669"/>
    <property type="project" value="TreeGrafter"/>
</dbReference>
<sequence length="573" mass="65936">MVSLIPLPSPLNTIFIVLLNLLGVYLSFWVYWANRTEKMNRGFSIMVATILSWVDFYYLAQYGNSTFLFRLATASVFFFFIAYYFFTIRWFLGKMGWYKYLGYFVLIYGFIFGVLTIGTSLVIDHIEIVEKSFIKPIFQPISWWAFYGLVIIITLIINWVLIKEYFNYSSGYRLRILYFLVGLFIFAGFNIIFNVIQPVFFNIYRYYELGNYSVIFLLGFTAYAIVKQELFGIKAILTQTLIIIMAILLLWQTVVAFPNWLDLSWKLILFLSFVLFGIFLDKSVKKEIKQREEIQKLNKELEKAYAFEKKAKEDVGRAFDVEKRANEELQKLDKVKNDFLLTTQHDLRKPLTSVKWFLDMLMKGMLGKQTKKTLEGARNVQISVDDSIEEVNDFLDMAQFQMGKAGIVLKPAVDVIPILDRIAAKMKMRAEQNEVAFTFEKPEKPILVDADPVKFKAALSNVVDNSIKYSPKGKVDMSIALTNGDKNVLITVKDNGIGIPKDKIKSIFEAMFERTEDAKRTTSMGKGIGLPLSTEIIRNHNGKIWAESEGEGKGSTFYIELPVSSVEVGKTNF</sequence>
<evidence type="ECO:0000256" key="1">
    <source>
        <dbReference type="ARBA" id="ARBA00000085"/>
    </source>
</evidence>
<gene>
    <name evidence="12" type="ORF">A3D35_03140</name>
</gene>
<evidence type="ECO:0000313" key="12">
    <source>
        <dbReference type="EMBL" id="OGZ67918.1"/>
    </source>
</evidence>
<organism evidence="12 13">
    <name type="scientific">Candidatus Staskawiczbacteria bacterium RIFCSPHIGHO2_02_FULL_34_9</name>
    <dbReference type="NCBI Taxonomy" id="1802206"/>
    <lineage>
        <taxon>Bacteria</taxon>
        <taxon>Candidatus Staskawicziibacteriota</taxon>
    </lineage>
</organism>
<keyword evidence="8" id="KW-0902">Two-component regulatory system</keyword>
<keyword evidence="10" id="KW-0472">Membrane</keyword>
<keyword evidence="4" id="KW-0808">Transferase</keyword>
<dbReference type="EMBL" id="MHOS01000026">
    <property type="protein sequence ID" value="OGZ67918.1"/>
    <property type="molecule type" value="Genomic_DNA"/>
</dbReference>
<keyword evidence="5" id="KW-0547">Nucleotide-binding</keyword>
<feature type="transmembrane region" description="Helical" evidence="10">
    <location>
        <begin position="263"/>
        <end position="280"/>
    </location>
</feature>
<dbReference type="GO" id="GO:0030295">
    <property type="term" value="F:protein kinase activator activity"/>
    <property type="evidence" value="ECO:0007669"/>
    <property type="project" value="TreeGrafter"/>
</dbReference>
<dbReference type="PANTHER" id="PTHR42878:SF7">
    <property type="entry name" value="SENSOR HISTIDINE KINASE GLRK"/>
    <property type="match status" value="1"/>
</dbReference>
<feature type="transmembrane region" description="Helical" evidence="10">
    <location>
        <begin position="12"/>
        <end position="31"/>
    </location>
</feature>
<evidence type="ECO:0000256" key="4">
    <source>
        <dbReference type="ARBA" id="ARBA00022679"/>
    </source>
</evidence>